<feature type="chain" id="PRO_5004518406" evidence="4">
    <location>
        <begin position="23"/>
        <end position="627"/>
    </location>
</feature>
<keyword evidence="3" id="KW-0472">Membrane</keyword>
<name>S3C5K5_OPHP1</name>
<dbReference type="Pfam" id="PF00328">
    <property type="entry name" value="His_Phos_2"/>
    <property type="match status" value="1"/>
</dbReference>
<dbReference type="GO" id="GO:0016791">
    <property type="term" value="F:phosphatase activity"/>
    <property type="evidence" value="ECO:0007669"/>
    <property type="project" value="TreeGrafter"/>
</dbReference>
<evidence type="ECO:0000313" key="5">
    <source>
        <dbReference type="EMBL" id="EPE07126.1"/>
    </source>
</evidence>
<dbReference type="AlphaFoldDB" id="S3C5K5"/>
<keyword evidence="3" id="KW-0812">Transmembrane</keyword>
<feature type="transmembrane region" description="Helical" evidence="3">
    <location>
        <begin position="479"/>
        <end position="503"/>
    </location>
</feature>
<dbReference type="STRING" id="1262450.S3C5K5"/>
<organism evidence="5 6">
    <name type="scientific">Ophiostoma piceae (strain UAMH 11346)</name>
    <name type="common">Sap stain fungus</name>
    <dbReference type="NCBI Taxonomy" id="1262450"/>
    <lineage>
        <taxon>Eukaryota</taxon>
        <taxon>Fungi</taxon>
        <taxon>Dikarya</taxon>
        <taxon>Ascomycota</taxon>
        <taxon>Pezizomycotina</taxon>
        <taxon>Sordariomycetes</taxon>
        <taxon>Sordariomycetidae</taxon>
        <taxon>Ophiostomatales</taxon>
        <taxon>Ophiostomataceae</taxon>
        <taxon>Ophiostoma</taxon>
    </lineage>
</organism>
<feature type="signal peptide" evidence="4">
    <location>
        <begin position="1"/>
        <end position="22"/>
    </location>
</feature>
<sequence>MAPTSFKLSLLAAAALPALAVAEDIDVWAAAGFVMYGDRTPLNGPTTPAITPLGAQQLYGQGSTFRNRYVRDGLGNESTDALLPIYGIEPHALDSTQLAVLSTDDSYVVASAQAFLQGLYPPQLNEYAYDNGGSTAATVASTDTTINFPLVGYQYPHVSTASQQDPSSAWVAGQLQCSAYQASAIDYRRSTAASEMYSSTLSFYEQIWPAVFEGVYSESTTNFYNAYDLYDYASYQYAHDSEVHSTLNQSEINALRTYASVQQRALSANLTATSATDGRSNNMIRAIAGRMLAQQAVNQLRQNMVSSGASNKLSLTFGSYEPLISFFALSGLLDGPDAGDFQMLPAAGATMVFELYSLASDRLVSGNNTLYPEDNELHVRFLYRAGVSSTDDWGTYSLFPGTDNNTNSALNMTYSQFSGAMKAVGVDSVADWCDMCDAAAVFCPGMLENAGYTSGSGSGSGSGSSSSGSSSSGKKISPALAGVIGAIVTLAVFALPIAAFLLFGKVRLAFVPKSSGSFSASQNKNKRLSNNSATAGFKGEERKVQDADVAVSRSGVGHERVGSWELRGGNPANSDATPIGASTPGSPTGDLTRPERVRSTIINRRPDNDDDDDMAHFGRPVDPREHV</sequence>
<proteinExistence type="inferred from homology"/>
<feature type="compositionally biased region" description="Basic and acidic residues" evidence="2">
    <location>
        <begin position="614"/>
        <end position="627"/>
    </location>
</feature>
<comment type="similarity">
    <text evidence="1">Belongs to the histidine acid phosphatase family.</text>
</comment>
<dbReference type="eggNOG" id="ENOG502SM2K">
    <property type="taxonomic scope" value="Eukaryota"/>
</dbReference>
<dbReference type="PANTHER" id="PTHR11567:SF127">
    <property type="entry name" value="HISTIDINE ACID PHOSPHATASE"/>
    <property type="match status" value="1"/>
</dbReference>
<keyword evidence="4" id="KW-0732">Signal</keyword>
<feature type="region of interest" description="Disordered" evidence="2">
    <location>
        <begin position="561"/>
        <end position="627"/>
    </location>
</feature>
<dbReference type="HOGENOM" id="CLU_023111_0_1_1"/>
<evidence type="ECO:0000313" key="6">
    <source>
        <dbReference type="Proteomes" id="UP000016923"/>
    </source>
</evidence>
<dbReference type="OMA" id="STQEWCL"/>
<keyword evidence="3" id="KW-1133">Transmembrane helix</keyword>
<dbReference type="Gene3D" id="3.40.50.1240">
    <property type="entry name" value="Phosphoglycerate mutase-like"/>
    <property type="match status" value="1"/>
</dbReference>
<accession>S3C5K5</accession>
<dbReference type="InterPro" id="IPR029033">
    <property type="entry name" value="His_PPase_superfam"/>
</dbReference>
<dbReference type="EMBL" id="KE148151">
    <property type="protein sequence ID" value="EPE07126.1"/>
    <property type="molecule type" value="Genomic_DNA"/>
</dbReference>
<evidence type="ECO:0000256" key="4">
    <source>
        <dbReference type="SAM" id="SignalP"/>
    </source>
</evidence>
<dbReference type="InterPro" id="IPR050645">
    <property type="entry name" value="Histidine_acid_phosphatase"/>
</dbReference>
<dbReference type="InterPro" id="IPR000560">
    <property type="entry name" value="His_Pase_clade-2"/>
</dbReference>
<reference evidence="5 6" key="1">
    <citation type="journal article" date="2013" name="BMC Genomics">
        <title>The genome and transcriptome of the pine saprophyte Ophiostoma piceae, and a comparison with the bark beetle-associated pine pathogen Grosmannia clavigera.</title>
        <authorList>
            <person name="Haridas S."/>
            <person name="Wang Y."/>
            <person name="Lim L."/>
            <person name="Massoumi Alamouti S."/>
            <person name="Jackman S."/>
            <person name="Docking R."/>
            <person name="Robertson G."/>
            <person name="Birol I."/>
            <person name="Bohlmann J."/>
            <person name="Breuil C."/>
        </authorList>
    </citation>
    <scope>NUCLEOTIDE SEQUENCE [LARGE SCALE GENOMIC DNA]</scope>
    <source>
        <strain evidence="5 6">UAMH 11346</strain>
    </source>
</reference>
<dbReference type="VEuPathDB" id="FungiDB:F503_07777"/>
<feature type="region of interest" description="Disordered" evidence="2">
    <location>
        <begin position="516"/>
        <end position="541"/>
    </location>
</feature>
<evidence type="ECO:0000256" key="3">
    <source>
        <dbReference type="SAM" id="Phobius"/>
    </source>
</evidence>
<evidence type="ECO:0000256" key="2">
    <source>
        <dbReference type="SAM" id="MobiDB-lite"/>
    </source>
</evidence>
<gene>
    <name evidence="5" type="ORF">F503_07777</name>
</gene>
<dbReference type="Proteomes" id="UP000016923">
    <property type="component" value="Unassembled WGS sequence"/>
</dbReference>
<feature type="compositionally biased region" description="Polar residues" evidence="2">
    <location>
        <begin position="516"/>
        <end position="534"/>
    </location>
</feature>
<protein>
    <submittedName>
        <fullName evidence="5">Histidine acid phosphatase</fullName>
    </submittedName>
</protein>
<evidence type="ECO:0000256" key="1">
    <source>
        <dbReference type="ARBA" id="ARBA00005375"/>
    </source>
</evidence>
<dbReference type="OrthoDB" id="258392at2759"/>
<keyword evidence="6" id="KW-1185">Reference proteome</keyword>
<dbReference type="SUPFAM" id="SSF53254">
    <property type="entry name" value="Phosphoglycerate mutase-like"/>
    <property type="match status" value="1"/>
</dbReference>
<dbReference type="PANTHER" id="PTHR11567">
    <property type="entry name" value="ACID PHOSPHATASE-RELATED"/>
    <property type="match status" value="1"/>
</dbReference>